<comment type="caution">
    <text evidence="7">The sequence shown here is derived from an EMBL/GenBank/DDBJ whole genome shotgun (WGS) entry which is preliminary data.</text>
</comment>
<evidence type="ECO:0000256" key="1">
    <source>
        <dbReference type="ARBA" id="ARBA00022603"/>
    </source>
</evidence>
<dbReference type="GO" id="GO:0003677">
    <property type="term" value="F:DNA binding"/>
    <property type="evidence" value="ECO:0007669"/>
    <property type="project" value="InterPro"/>
</dbReference>
<accession>A0A2B7YNX0</accession>
<dbReference type="EMBL" id="NJGI01000001">
    <property type="protein sequence ID" value="PGH22552.1"/>
    <property type="molecule type" value="Genomic_DNA"/>
</dbReference>
<gene>
    <name evidence="7" type="ORF">RN96_05350</name>
</gene>
<dbReference type="Pfam" id="PF01555">
    <property type="entry name" value="N6_N4_Mtase"/>
    <property type="match status" value="1"/>
</dbReference>
<keyword evidence="1 7" id="KW-0489">Methyltransferase</keyword>
<dbReference type="GO" id="GO:0032259">
    <property type="term" value="P:methylation"/>
    <property type="evidence" value="ECO:0007669"/>
    <property type="project" value="UniProtKB-KW"/>
</dbReference>
<keyword evidence="4" id="KW-0175">Coiled coil</keyword>
<feature type="domain" description="DNA methylase N-4/N-6" evidence="6">
    <location>
        <begin position="33"/>
        <end position="310"/>
    </location>
</feature>
<protein>
    <recommendedName>
        <fullName evidence="3">Methyltransferase</fullName>
        <ecNumber evidence="3">2.1.1.-</ecNumber>
    </recommendedName>
</protein>
<evidence type="ECO:0000256" key="2">
    <source>
        <dbReference type="ARBA" id="ARBA00022679"/>
    </source>
</evidence>
<dbReference type="Proteomes" id="UP000222862">
    <property type="component" value="Unassembled WGS sequence"/>
</dbReference>
<proteinExistence type="inferred from homology"/>
<feature type="region of interest" description="Disordered" evidence="5">
    <location>
        <begin position="179"/>
        <end position="205"/>
    </location>
</feature>
<dbReference type="GO" id="GO:0008170">
    <property type="term" value="F:N-methyltransferase activity"/>
    <property type="evidence" value="ECO:0007669"/>
    <property type="project" value="InterPro"/>
</dbReference>
<sequence>MKVINQIVKDKYSIYHGDSVEVIQGIPDNSIHYSIFSPPFASLYTYSNSDRDMGNSKNDDEFYKHFRFLIKELYRVLMPGRLISIHCMDLPMMKSKDGVIGLKDFPGEIIRLFQEVGFIYHSKVTIYKDPLVEATRTKALGLLHKQLCKDSSLCRNGLPDYIVTFRKDGENPERIEHPEGLTRFYGENEPEGIKGDRPEPDPEKVKNKEKYNELPVYSHQVWRRYANPVWMDIRQTNTLNRTKARSEEDERHICPLQLDVIARCIELWTNPNDIVLDPFMGIGSTQYMALKMDRRSLGIELKEAYFNQAKLNLETLEEEKAKVKLEQSSLFEDMEE</sequence>
<dbReference type="InterPro" id="IPR029063">
    <property type="entry name" value="SAM-dependent_MTases_sf"/>
</dbReference>
<evidence type="ECO:0000259" key="6">
    <source>
        <dbReference type="Pfam" id="PF01555"/>
    </source>
</evidence>
<dbReference type="RefSeq" id="WP_098702611.1">
    <property type="nucleotide sequence ID" value="NZ_NJGI01000001.1"/>
</dbReference>
<evidence type="ECO:0000313" key="8">
    <source>
        <dbReference type="Proteomes" id="UP000222862"/>
    </source>
</evidence>
<evidence type="ECO:0000256" key="4">
    <source>
        <dbReference type="SAM" id="Coils"/>
    </source>
</evidence>
<evidence type="ECO:0000256" key="5">
    <source>
        <dbReference type="SAM" id="MobiDB-lite"/>
    </source>
</evidence>
<dbReference type="Gene3D" id="3.40.50.150">
    <property type="entry name" value="Vaccinia Virus protein VP39"/>
    <property type="match status" value="1"/>
</dbReference>
<feature type="compositionally biased region" description="Basic and acidic residues" evidence="5">
    <location>
        <begin position="191"/>
        <end position="205"/>
    </location>
</feature>
<name>A0A2B7YNX0_FUSNP</name>
<evidence type="ECO:0000313" key="7">
    <source>
        <dbReference type="EMBL" id="PGH22552.1"/>
    </source>
</evidence>
<dbReference type="SUPFAM" id="SSF53335">
    <property type="entry name" value="S-adenosyl-L-methionine-dependent methyltransferases"/>
    <property type="match status" value="1"/>
</dbReference>
<dbReference type="EC" id="2.1.1.-" evidence="3"/>
<feature type="coiled-coil region" evidence="4">
    <location>
        <begin position="299"/>
        <end position="333"/>
    </location>
</feature>
<dbReference type="InterPro" id="IPR001091">
    <property type="entry name" value="RM_Methyltransferase"/>
</dbReference>
<comment type="similarity">
    <text evidence="3">Belongs to the N(4)/N(6)-methyltransferase family.</text>
</comment>
<evidence type="ECO:0000256" key="3">
    <source>
        <dbReference type="RuleBase" id="RU362026"/>
    </source>
</evidence>
<dbReference type="AlphaFoldDB" id="A0A2B7YNX0"/>
<keyword evidence="2" id="KW-0808">Transferase</keyword>
<dbReference type="PRINTS" id="PR00508">
    <property type="entry name" value="S21N4MTFRASE"/>
</dbReference>
<dbReference type="InterPro" id="IPR002941">
    <property type="entry name" value="DNA_methylase_N4/N6"/>
</dbReference>
<organism evidence="7 8">
    <name type="scientific">Fusobacterium nucleatum subsp. polymorphum</name>
    <name type="common">Fusobacterium polymorphum</name>
    <dbReference type="NCBI Taxonomy" id="76857"/>
    <lineage>
        <taxon>Bacteria</taxon>
        <taxon>Fusobacteriati</taxon>
        <taxon>Fusobacteriota</taxon>
        <taxon>Fusobacteriia</taxon>
        <taxon>Fusobacteriales</taxon>
        <taxon>Fusobacteriaceae</taxon>
        <taxon>Fusobacterium</taxon>
    </lineage>
</organism>
<reference evidence="7 8" key="1">
    <citation type="submission" date="2017-06" db="EMBL/GenBank/DDBJ databases">
        <title>Genome sequencing of Fusobacterium nucleatum subsp. polymorphum KCOM 1232 (=ChDC F37).</title>
        <authorList>
            <person name="Kook J.-K."/>
            <person name="Park S.-N."/>
            <person name="Lim Y.K."/>
            <person name="Roh H."/>
        </authorList>
    </citation>
    <scope>NUCLEOTIDE SEQUENCE [LARGE SCALE GENOMIC DNA]</scope>
    <source>
        <strain evidence="8">KCOM 1232 ( ChDC F37)</strain>
    </source>
</reference>